<organism evidence="1 2">
    <name type="scientific">Candidatus Thiodictyon syntrophicum</name>
    <dbReference type="NCBI Taxonomy" id="1166950"/>
    <lineage>
        <taxon>Bacteria</taxon>
        <taxon>Pseudomonadati</taxon>
        <taxon>Pseudomonadota</taxon>
        <taxon>Gammaproteobacteria</taxon>
        <taxon>Chromatiales</taxon>
        <taxon>Chromatiaceae</taxon>
        <taxon>Thiodictyon</taxon>
    </lineage>
</organism>
<gene>
    <name evidence="1" type="ORF">THSYN_07640</name>
</gene>
<dbReference type="AlphaFoldDB" id="A0A2K8U5L2"/>
<sequence>MIYVFDTGAFIVPNVCQHFGVPCLNLEAFMAQQGWTF</sequence>
<dbReference type="Proteomes" id="UP000232638">
    <property type="component" value="Chromosome"/>
</dbReference>
<protein>
    <submittedName>
        <fullName evidence="1">Uncharacterized protein</fullName>
    </submittedName>
</protein>
<evidence type="ECO:0000313" key="1">
    <source>
        <dbReference type="EMBL" id="AUB80835.1"/>
    </source>
</evidence>
<proteinExistence type="predicted"/>
<evidence type="ECO:0000313" key="2">
    <source>
        <dbReference type="Proteomes" id="UP000232638"/>
    </source>
</evidence>
<keyword evidence="2" id="KW-1185">Reference proteome</keyword>
<dbReference type="EMBL" id="CP020370">
    <property type="protein sequence ID" value="AUB80835.1"/>
    <property type="molecule type" value="Genomic_DNA"/>
</dbReference>
<accession>A0A2K8U5L2</accession>
<dbReference type="OrthoDB" id="338425at2"/>
<reference evidence="1 2" key="1">
    <citation type="submission" date="2017-03" db="EMBL/GenBank/DDBJ databases">
        <title>Complete genome sequence of Candidatus 'Thiodictyon syntrophicum' sp. nov. strain Cad16T, a photolithoautotroph purple sulfur bacterium isolated from an alpine meromictic lake.</title>
        <authorList>
            <person name="Luedin S.M."/>
            <person name="Pothier J.F."/>
            <person name="Danza F."/>
            <person name="Storelli N."/>
            <person name="Wittwer M."/>
            <person name="Tonolla M."/>
        </authorList>
    </citation>
    <scope>NUCLEOTIDE SEQUENCE [LARGE SCALE GENOMIC DNA]</scope>
    <source>
        <strain evidence="1 2">Cad16T</strain>
    </source>
</reference>
<dbReference type="RefSeq" id="WP_100918621.1">
    <property type="nucleotide sequence ID" value="NZ_CP020370.1"/>
</dbReference>
<dbReference type="KEGG" id="tsy:THSYN_07640"/>
<dbReference type="Pfam" id="PF14367">
    <property type="entry name" value="DUF4411"/>
    <property type="match status" value="1"/>
</dbReference>
<name>A0A2K8U5L2_9GAMM</name>
<dbReference type="InterPro" id="IPR016541">
    <property type="entry name" value="UCP008505"/>
</dbReference>